<dbReference type="PANTHER" id="PTHR33110:SF23">
    <property type="entry name" value="OS04G0316800 PROTEIN"/>
    <property type="match status" value="1"/>
</dbReference>
<dbReference type="InterPro" id="IPR005174">
    <property type="entry name" value="KIB1-4_b-propeller"/>
</dbReference>
<reference evidence="3" key="1">
    <citation type="submission" date="2024-06" db="EMBL/GenBank/DDBJ databases">
        <authorList>
            <person name="Ryan C."/>
        </authorList>
    </citation>
    <scope>NUCLEOTIDE SEQUENCE [LARGE SCALE GENOMIC DNA]</scope>
</reference>
<organism evidence="2 3">
    <name type="scientific">Urochloa decumbens</name>
    <dbReference type="NCBI Taxonomy" id="240449"/>
    <lineage>
        <taxon>Eukaryota</taxon>
        <taxon>Viridiplantae</taxon>
        <taxon>Streptophyta</taxon>
        <taxon>Embryophyta</taxon>
        <taxon>Tracheophyta</taxon>
        <taxon>Spermatophyta</taxon>
        <taxon>Magnoliopsida</taxon>
        <taxon>Liliopsida</taxon>
        <taxon>Poales</taxon>
        <taxon>Poaceae</taxon>
        <taxon>PACMAD clade</taxon>
        <taxon>Panicoideae</taxon>
        <taxon>Panicodae</taxon>
        <taxon>Paniceae</taxon>
        <taxon>Melinidinae</taxon>
        <taxon>Urochloa</taxon>
    </lineage>
</organism>
<reference evidence="2 3" key="2">
    <citation type="submission" date="2024-10" db="EMBL/GenBank/DDBJ databases">
        <authorList>
            <person name="Ryan C."/>
        </authorList>
    </citation>
    <scope>NUCLEOTIDE SEQUENCE [LARGE SCALE GENOMIC DNA]</scope>
</reference>
<dbReference type="AlphaFoldDB" id="A0ABC9B3D6"/>
<dbReference type="PANTHER" id="PTHR33110">
    <property type="entry name" value="F-BOX/KELCH-REPEAT PROTEIN-RELATED"/>
    <property type="match status" value="1"/>
</dbReference>
<feature type="domain" description="KIB1-4 beta-propeller" evidence="1">
    <location>
        <begin position="2"/>
        <end position="208"/>
    </location>
</feature>
<sequence>MVLRNAVLSASPNSRSKWIVAVFSFYRSTSGLALWQPGMASWYVCRGSCIAGCNDLAFYRGKLYMVWRFAPRLFVFDLRENEHGVSVSRVEPCVIDPLLYYNHCGLLRCNIVVWRGKLLLIIRYINGYKRTRRKILRVGVFALDVSTNPCIITEIYDFDGDCILVDACGCKYFSAGLHVGVRGDLIYFADEYDSCNGENHYYDTFVYNMNDGTMRNFDVERSPVKSSAPEGSLNVPVWFCPSE</sequence>
<accession>A0ABC9B3D6</accession>
<name>A0ABC9B3D6_9POAL</name>
<dbReference type="Proteomes" id="UP001497457">
    <property type="component" value="Chromosome 24b"/>
</dbReference>
<protein>
    <recommendedName>
        <fullName evidence="1">KIB1-4 beta-propeller domain-containing protein</fullName>
    </recommendedName>
</protein>
<dbReference type="EMBL" id="OZ075134">
    <property type="protein sequence ID" value="CAL4992081.1"/>
    <property type="molecule type" value="Genomic_DNA"/>
</dbReference>
<gene>
    <name evidence="2" type="ORF">URODEC1_LOCUS60947</name>
</gene>
<proteinExistence type="predicted"/>
<dbReference type="Pfam" id="PF03478">
    <property type="entry name" value="Beta-prop_KIB1-4"/>
    <property type="match status" value="1"/>
</dbReference>
<evidence type="ECO:0000313" key="2">
    <source>
        <dbReference type="EMBL" id="CAL4992081.1"/>
    </source>
</evidence>
<evidence type="ECO:0000313" key="3">
    <source>
        <dbReference type="Proteomes" id="UP001497457"/>
    </source>
</evidence>
<evidence type="ECO:0000259" key="1">
    <source>
        <dbReference type="Pfam" id="PF03478"/>
    </source>
</evidence>
<keyword evidence="3" id="KW-1185">Reference proteome</keyword>